<organism evidence="1 2">
    <name type="scientific">Methylopila jiangsuensis</name>
    <dbReference type="NCBI Taxonomy" id="586230"/>
    <lineage>
        <taxon>Bacteria</taxon>
        <taxon>Pseudomonadati</taxon>
        <taxon>Pseudomonadota</taxon>
        <taxon>Alphaproteobacteria</taxon>
        <taxon>Hyphomicrobiales</taxon>
        <taxon>Methylopilaceae</taxon>
        <taxon>Methylopila</taxon>
    </lineage>
</organism>
<dbReference type="RefSeq" id="WP_271204460.1">
    <property type="nucleotide sequence ID" value="NZ_BSFK01000009.1"/>
</dbReference>
<reference evidence="1" key="1">
    <citation type="journal article" date="2014" name="Int. J. Syst. Evol. Microbiol.">
        <title>Complete genome sequence of Corynebacterium casei LMG S-19264T (=DSM 44701T), isolated from a smear-ripened cheese.</title>
        <authorList>
            <consortium name="US DOE Joint Genome Institute (JGI-PGF)"/>
            <person name="Walter F."/>
            <person name="Albersmeier A."/>
            <person name="Kalinowski J."/>
            <person name="Ruckert C."/>
        </authorList>
    </citation>
    <scope>NUCLEOTIDE SEQUENCE</scope>
    <source>
        <strain evidence="1">VKM B-2555</strain>
    </source>
</reference>
<reference evidence="1" key="2">
    <citation type="submission" date="2023-01" db="EMBL/GenBank/DDBJ databases">
        <authorList>
            <person name="Sun Q."/>
            <person name="Evtushenko L."/>
        </authorList>
    </citation>
    <scope>NUCLEOTIDE SEQUENCE</scope>
    <source>
        <strain evidence="1">VKM B-2555</strain>
    </source>
</reference>
<dbReference type="Proteomes" id="UP001143364">
    <property type="component" value="Unassembled WGS sequence"/>
</dbReference>
<evidence type="ECO:0008006" key="3">
    <source>
        <dbReference type="Google" id="ProtNLM"/>
    </source>
</evidence>
<name>A0A9W6JFD9_9HYPH</name>
<gene>
    <name evidence="1" type="ORF">GCM10008171_18440</name>
</gene>
<comment type="caution">
    <text evidence="1">The sequence shown here is derived from an EMBL/GenBank/DDBJ whole genome shotgun (WGS) entry which is preliminary data.</text>
</comment>
<evidence type="ECO:0000313" key="1">
    <source>
        <dbReference type="EMBL" id="GLK76590.1"/>
    </source>
</evidence>
<dbReference type="InterPro" id="IPR019704">
    <property type="entry name" value="Flagellar_assmbl_FliX_class2"/>
</dbReference>
<keyword evidence="2" id="KW-1185">Reference proteome</keyword>
<dbReference type="GO" id="GO:0044781">
    <property type="term" value="P:bacterial-type flagellum organization"/>
    <property type="evidence" value="ECO:0007669"/>
    <property type="project" value="InterPro"/>
</dbReference>
<evidence type="ECO:0000313" key="2">
    <source>
        <dbReference type="Proteomes" id="UP001143364"/>
    </source>
</evidence>
<protein>
    <recommendedName>
        <fullName evidence="3">Class II flagellar assembly regulator</fullName>
    </recommendedName>
</protein>
<dbReference type="Pfam" id="PF10768">
    <property type="entry name" value="FliX"/>
    <property type="match status" value="1"/>
</dbReference>
<dbReference type="EMBL" id="BSFK01000009">
    <property type="protein sequence ID" value="GLK76590.1"/>
    <property type="molecule type" value="Genomic_DNA"/>
</dbReference>
<proteinExistence type="predicted"/>
<dbReference type="AlphaFoldDB" id="A0A9W6JFD9"/>
<accession>A0A9W6JFD9</accession>
<sequence>MRVDGLGRAIAGGAGVGRFAAAGVAFRLPDEAPQAGPARSAAPLRAAPALDALLALQAVEVRPVDPRRRRAARRGRGLLDALDALKADMLHGRDGMASLEALRRALAEAGEATGDAALDDLLAAIDLRAQVELAKRRQADARRP</sequence>